<evidence type="ECO:0000313" key="3">
    <source>
        <dbReference type="Proteomes" id="UP001455709"/>
    </source>
</evidence>
<dbReference type="Proteomes" id="UP001455709">
    <property type="component" value="Unassembled WGS sequence"/>
</dbReference>
<accession>A0ABV0FF80</accession>
<organism evidence="2 3">
    <name type="scientific">Chromobacterium vaccinii</name>
    <dbReference type="NCBI Taxonomy" id="1108595"/>
    <lineage>
        <taxon>Bacteria</taxon>
        <taxon>Pseudomonadati</taxon>
        <taxon>Pseudomonadota</taxon>
        <taxon>Betaproteobacteria</taxon>
        <taxon>Neisseriales</taxon>
        <taxon>Chromobacteriaceae</taxon>
        <taxon>Chromobacterium</taxon>
    </lineage>
</organism>
<keyword evidence="3" id="KW-1185">Reference proteome</keyword>
<protein>
    <submittedName>
        <fullName evidence="2">Qat anti-phage system associated protein QatB</fullName>
    </submittedName>
</protein>
<reference evidence="2 3" key="1">
    <citation type="submission" date="2024-05" db="EMBL/GenBank/DDBJ databases">
        <authorList>
            <person name="De Oliveira J.P."/>
            <person name="Noriler S.A."/>
            <person name="De Oliveira A.G."/>
            <person name="Sipoli D.S."/>
        </authorList>
    </citation>
    <scope>NUCLEOTIDE SEQUENCE [LARGE SCALE GENOMIC DNA]</scope>
    <source>
        <strain evidence="2 3">LABIM189</strain>
    </source>
</reference>
<dbReference type="RefSeq" id="WP_347371466.1">
    <property type="nucleotide sequence ID" value="NZ_JBDOJC010000001.1"/>
</dbReference>
<sequence>MGTSQSSKGAGAGVPMVPSWVDDPPAEAPTGDQPLPAAPLLAPIAPERRWIGVNRNLGEYAKTGDRDAMRSGLGHYVRSGYGGSTTAARRMGLTAATAGTLNGVLVGLASGQPAPGSPLDPALLAGRSADEIMDAVVEAVRPVDGTQDAEASRAAIRDALSELLTRFPDADLLSLTPEQRNLAIERFTAHDVFRRFDLDVGQTIREKAPNAVVALSRLKQVRDYVKETVVAAFRKLRDARQQLTAGKISEVVRAALSETFEVFEEYAE</sequence>
<proteinExistence type="predicted"/>
<dbReference type="NCBIfam" id="NF041924">
    <property type="entry name" value="QatB"/>
    <property type="match status" value="1"/>
</dbReference>
<gene>
    <name evidence="2" type="primary">qatB</name>
    <name evidence="2" type="ORF">ABGV49_16880</name>
</gene>
<dbReference type="EMBL" id="JBDOJC010000001">
    <property type="protein sequence ID" value="MEO2218738.1"/>
    <property type="molecule type" value="Genomic_DNA"/>
</dbReference>
<comment type="caution">
    <text evidence="2">The sequence shown here is derived from an EMBL/GenBank/DDBJ whole genome shotgun (WGS) entry which is preliminary data.</text>
</comment>
<feature type="region of interest" description="Disordered" evidence="1">
    <location>
        <begin position="1"/>
        <end position="35"/>
    </location>
</feature>
<dbReference type="InterPro" id="IPR049675">
    <property type="entry name" value="QatB"/>
</dbReference>
<evidence type="ECO:0000313" key="2">
    <source>
        <dbReference type="EMBL" id="MEO2218738.1"/>
    </source>
</evidence>
<evidence type="ECO:0000256" key="1">
    <source>
        <dbReference type="SAM" id="MobiDB-lite"/>
    </source>
</evidence>
<name>A0ABV0FF80_9NEIS</name>